<proteinExistence type="predicted"/>
<reference evidence="1" key="1">
    <citation type="submission" date="2020-05" db="EMBL/GenBank/DDBJ databases">
        <authorList>
            <person name="Chiriac C."/>
            <person name="Salcher M."/>
            <person name="Ghai R."/>
            <person name="Kavagutti S V."/>
        </authorList>
    </citation>
    <scope>NUCLEOTIDE SEQUENCE</scope>
</reference>
<evidence type="ECO:0000313" key="1">
    <source>
        <dbReference type="EMBL" id="CAB5225997.1"/>
    </source>
</evidence>
<organism evidence="1">
    <name type="scientific">uncultured Caudovirales phage</name>
    <dbReference type="NCBI Taxonomy" id="2100421"/>
    <lineage>
        <taxon>Viruses</taxon>
        <taxon>Duplodnaviria</taxon>
        <taxon>Heunggongvirae</taxon>
        <taxon>Uroviricota</taxon>
        <taxon>Caudoviricetes</taxon>
        <taxon>Peduoviridae</taxon>
        <taxon>Maltschvirus</taxon>
        <taxon>Maltschvirus maltsch</taxon>
    </lineage>
</organism>
<gene>
    <name evidence="1" type="ORF">UFOVP755_28</name>
</gene>
<accession>A0A6J7X555</accession>
<protein>
    <submittedName>
        <fullName evidence="1">Uncharacterized protein</fullName>
    </submittedName>
</protein>
<sequence length="153" mass="17607">MYKTLEEQKQAITKLLLNPDSNLYDAIALDIKLALEPMHISLVYHTLSLLPDDQAFDELKIMLRAICLNHIALLTRDQILVNVMPKAAYVVIKYAYSFLDQKSQELYNNILTQLTDPSYDEFKAYFLEQKPMPTHIALDTLKQALPTFSEGEE</sequence>
<name>A0A6J7X555_9CAUD</name>
<dbReference type="EMBL" id="LR798356">
    <property type="protein sequence ID" value="CAB5225997.1"/>
    <property type="molecule type" value="Genomic_DNA"/>
</dbReference>